<feature type="signal peptide" evidence="1">
    <location>
        <begin position="1"/>
        <end position="22"/>
    </location>
</feature>
<dbReference type="AlphaFoldDB" id="A0A2S8GKP0"/>
<gene>
    <name evidence="2" type="ORF">C5Y93_15775</name>
</gene>
<evidence type="ECO:0008006" key="4">
    <source>
        <dbReference type="Google" id="ProtNLM"/>
    </source>
</evidence>
<protein>
    <recommendedName>
        <fullName evidence="4">Imelysin-like domain-containing protein</fullName>
    </recommendedName>
</protein>
<evidence type="ECO:0000313" key="2">
    <source>
        <dbReference type="EMBL" id="PQO44992.1"/>
    </source>
</evidence>
<reference evidence="2 3" key="1">
    <citation type="submission" date="2018-02" db="EMBL/GenBank/DDBJ databases">
        <title>Comparative genomes isolates from brazilian mangrove.</title>
        <authorList>
            <person name="Araujo J.E."/>
            <person name="Taketani R.G."/>
            <person name="Silva M.C.P."/>
            <person name="Loureco M.V."/>
            <person name="Andreote F.D."/>
        </authorList>
    </citation>
    <scope>NUCLEOTIDE SEQUENCE [LARGE SCALE GENOMIC DNA]</scope>
    <source>
        <strain evidence="2 3">Nap-Phe MGV</strain>
    </source>
</reference>
<proteinExistence type="predicted"/>
<evidence type="ECO:0000313" key="3">
    <source>
        <dbReference type="Proteomes" id="UP000237819"/>
    </source>
</evidence>
<organism evidence="2 3">
    <name type="scientific">Blastopirellula marina</name>
    <dbReference type="NCBI Taxonomy" id="124"/>
    <lineage>
        <taxon>Bacteria</taxon>
        <taxon>Pseudomonadati</taxon>
        <taxon>Planctomycetota</taxon>
        <taxon>Planctomycetia</taxon>
        <taxon>Pirellulales</taxon>
        <taxon>Pirellulaceae</taxon>
        <taxon>Blastopirellula</taxon>
    </lineage>
</organism>
<dbReference type="OrthoDB" id="9834404at2"/>
<comment type="caution">
    <text evidence="2">The sequence shown here is derived from an EMBL/GenBank/DDBJ whole genome shotgun (WGS) entry which is preliminary data.</text>
</comment>
<keyword evidence="1" id="KW-0732">Signal</keyword>
<dbReference type="EMBL" id="PUHZ01000016">
    <property type="protein sequence ID" value="PQO44992.1"/>
    <property type="molecule type" value="Genomic_DNA"/>
</dbReference>
<feature type="chain" id="PRO_5015454622" description="Imelysin-like domain-containing protein" evidence="1">
    <location>
        <begin position="23"/>
        <end position="337"/>
    </location>
</feature>
<sequence length="337" mass="37186">MSFLGLRSLCVLLVCIPTLSLADSLPGPCAFAAYAAAKPDLAATVDPLADFVNANWAQKAIRDCLEPSRTKPVGDSQFAVNVAEDHHGGKGLNELRHELDLAWQQVSELFWESPENPESFRLARLDLWMTSLSSRSLAGWLPSAEPALEVVTQQELAEIARFIVDEEYAAAVAARPIIAEAIQDDCPPMPPVVERITLDSESIAPEVVEEVASLLEDEEAPLTDEEIAYLHSGPLDFVNSLDPYGYTEYNDYLDEEHAAAPKTEQGAAWTVVIAKQIAGLANSSGEGIRWFATFDLSGPIEAARQAHQEREIRRYRTAERQILERWDAIIDGFEVLR</sequence>
<name>A0A2S8GKP0_9BACT</name>
<accession>A0A2S8GKP0</accession>
<evidence type="ECO:0000256" key="1">
    <source>
        <dbReference type="SAM" id="SignalP"/>
    </source>
</evidence>
<dbReference type="RefSeq" id="WP_105336392.1">
    <property type="nucleotide sequence ID" value="NZ_PUHZ01000016.1"/>
</dbReference>
<dbReference type="Proteomes" id="UP000237819">
    <property type="component" value="Unassembled WGS sequence"/>
</dbReference>